<evidence type="ECO:0008006" key="4">
    <source>
        <dbReference type="Google" id="ProtNLM"/>
    </source>
</evidence>
<comment type="caution">
    <text evidence="2">The sequence shown here is derived from an EMBL/GenBank/DDBJ whole genome shotgun (WGS) entry which is preliminary data.</text>
</comment>
<gene>
    <name evidence="2" type="ORF">O181_022255</name>
</gene>
<organism evidence="2 3">
    <name type="scientific">Austropuccinia psidii MF-1</name>
    <dbReference type="NCBI Taxonomy" id="1389203"/>
    <lineage>
        <taxon>Eukaryota</taxon>
        <taxon>Fungi</taxon>
        <taxon>Dikarya</taxon>
        <taxon>Basidiomycota</taxon>
        <taxon>Pucciniomycotina</taxon>
        <taxon>Pucciniomycetes</taxon>
        <taxon>Pucciniales</taxon>
        <taxon>Sphaerophragmiaceae</taxon>
        <taxon>Austropuccinia</taxon>
    </lineage>
</organism>
<reference evidence="2" key="1">
    <citation type="submission" date="2021-03" db="EMBL/GenBank/DDBJ databases">
        <title>Draft genome sequence of rust myrtle Austropuccinia psidii MF-1, a brazilian biotype.</title>
        <authorList>
            <person name="Quecine M.C."/>
            <person name="Pachon D.M.R."/>
            <person name="Bonatelli M.L."/>
            <person name="Correr F.H."/>
            <person name="Franceschini L.M."/>
            <person name="Leite T.F."/>
            <person name="Margarido G.R.A."/>
            <person name="Almeida C.A."/>
            <person name="Ferrarezi J.A."/>
            <person name="Labate C.A."/>
        </authorList>
    </citation>
    <scope>NUCLEOTIDE SEQUENCE</scope>
    <source>
        <strain evidence="2">MF-1</strain>
    </source>
</reference>
<accession>A0A9Q3CG57</accession>
<evidence type="ECO:0000256" key="1">
    <source>
        <dbReference type="SAM" id="MobiDB-lite"/>
    </source>
</evidence>
<dbReference type="EMBL" id="AVOT02006827">
    <property type="protein sequence ID" value="MBW0482540.1"/>
    <property type="molecule type" value="Genomic_DNA"/>
</dbReference>
<evidence type="ECO:0000313" key="2">
    <source>
        <dbReference type="EMBL" id="MBW0482540.1"/>
    </source>
</evidence>
<feature type="region of interest" description="Disordered" evidence="1">
    <location>
        <begin position="71"/>
        <end position="90"/>
    </location>
</feature>
<protein>
    <recommendedName>
        <fullName evidence="4">CCHC-type domain-containing protein</fullName>
    </recommendedName>
</protein>
<evidence type="ECO:0000313" key="3">
    <source>
        <dbReference type="Proteomes" id="UP000765509"/>
    </source>
</evidence>
<keyword evidence="3" id="KW-1185">Reference proteome</keyword>
<dbReference type="Proteomes" id="UP000765509">
    <property type="component" value="Unassembled WGS sequence"/>
</dbReference>
<sequence length="112" mass="13088">MEDIIPRKRDSKTWTRDLLESKMVPKISREDARPERPVLKCYKCGKTSHLANNSTRKSKVNELQVIEEVQCAEEKEESNKDSEISENTPVEDYQIEEITDCFEVTEVYTHLP</sequence>
<dbReference type="AlphaFoldDB" id="A0A9Q3CG57"/>
<name>A0A9Q3CG57_9BASI</name>
<proteinExistence type="predicted"/>
<dbReference type="OrthoDB" id="427960at2759"/>